<gene>
    <name evidence="1" type="ORF">CINC_LOCUS3788</name>
</gene>
<keyword evidence="2" id="KW-1185">Reference proteome</keyword>
<sequence length="114" mass="11839">MKTCRTRNVNACSIATGKRLCSLVAAGAAVAGAARRAGGAQAQVVEGAVQLAADLVEHLLAGDQIVCGHRRGHSQRLGHPLVAKLTRMHAGPAGGTTEDKNSISYISYVYLFPT</sequence>
<dbReference type="AlphaFoldDB" id="A0A9N8KW60"/>
<evidence type="ECO:0000313" key="2">
    <source>
        <dbReference type="Proteomes" id="UP001154114"/>
    </source>
</evidence>
<organism evidence="1 2">
    <name type="scientific">Chrysodeixis includens</name>
    <name type="common">Soybean looper</name>
    <name type="synonym">Pseudoplusia includens</name>
    <dbReference type="NCBI Taxonomy" id="689277"/>
    <lineage>
        <taxon>Eukaryota</taxon>
        <taxon>Metazoa</taxon>
        <taxon>Ecdysozoa</taxon>
        <taxon>Arthropoda</taxon>
        <taxon>Hexapoda</taxon>
        <taxon>Insecta</taxon>
        <taxon>Pterygota</taxon>
        <taxon>Neoptera</taxon>
        <taxon>Endopterygota</taxon>
        <taxon>Lepidoptera</taxon>
        <taxon>Glossata</taxon>
        <taxon>Ditrysia</taxon>
        <taxon>Noctuoidea</taxon>
        <taxon>Noctuidae</taxon>
        <taxon>Plusiinae</taxon>
        <taxon>Chrysodeixis</taxon>
    </lineage>
</organism>
<accession>A0A9N8KW60</accession>
<name>A0A9N8KW60_CHRIL</name>
<dbReference type="OrthoDB" id="7340879at2759"/>
<dbReference type="EMBL" id="LR824019">
    <property type="protein sequence ID" value="CAD0202123.1"/>
    <property type="molecule type" value="Genomic_DNA"/>
</dbReference>
<evidence type="ECO:0000313" key="1">
    <source>
        <dbReference type="EMBL" id="CAD0202123.1"/>
    </source>
</evidence>
<dbReference type="Proteomes" id="UP001154114">
    <property type="component" value="Chromosome 16"/>
</dbReference>
<reference evidence="1" key="1">
    <citation type="submission" date="2021-12" db="EMBL/GenBank/DDBJ databases">
        <authorList>
            <person name="King R."/>
        </authorList>
    </citation>
    <scope>NUCLEOTIDE SEQUENCE</scope>
</reference>
<protein>
    <submittedName>
        <fullName evidence="1">Uncharacterized protein</fullName>
    </submittedName>
</protein>
<proteinExistence type="predicted"/>